<feature type="region of interest" description="Disordered" evidence="1">
    <location>
        <begin position="1"/>
        <end position="145"/>
    </location>
</feature>
<evidence type="ECO:0000256" key="1">
    <source>
        <dbReference type="SAM" id="MobiDB-lite"/>
    </source>
</evidence>
<reference evidence="2" key="1">
    <citation type="journal article" date="2008" name="Appl. Environ. Microbiol.">
        <title>Characterization of replication and conjugation of Streptomyces circular plasmids pFP1 and pFP11 and their ability to propagate in linear mode with artificially attached telomeres.</title>
        <authorList>
            <person name="Zhang R."/>
            <person name="Zeng A."/>
            <person name="Fang P."/>
            <person name="Qin Z."/>
        </authorList>
    </citation>
    <scope>NUCLEOTIDE SEQUENCE</scope>
    <source>
        <strain evidence="2">FQ1</strain>
        <plasmid evidence="2">pFP1</plasmid>
    </source>
</reference>
<evidence type="ECO:0000313" key="2">
    <source>
        <dbReference type="EMBL" id="AAX51365.1"/>
    </source>
</evidence>
<feature type="compositionally biased region" description="Basic residues" evidence="1">
    <location>
        <begin position="39"/>
        <end position="50"/>
    </location>
</feature>
<gene>
    <name evidence="2" type="ORF">pFP1.24</name>
</gene>
<feature type="compositionally biased region" description="Basic residues" evidence="1">
    <location>
        <begin position="93"/>
        <end position="105"/>
    </location>
</feature>
<accession>Q58IL8</accession>
<dbReference type="AlphaFoldDB" id="Q58IL8"/>
<proteinExistence type="predicted"/>
<feature type="compositionally biased region" description="Low complexity" evidence="1">
    <location>
        <begin position="59"/>
        <end position="72"/>
    </location>
</feature>
<sequence>MGDASTARARTAPAARKSAAARTAAPRNAAKKAVPAARTPRKAAARKTTARRPDPAPTEPTALAEAIAARQAQPGFDADALLANSAPTAPRKTVPRKAAAKKTAAKKTAPAPAAKKAPAKKTPRKAAAKKPVKRPSAAKAGTTRAKKFTRVVKYARKHPFTASLAVLLVVTTVAWRGVKGGGRLIRNGVAKAWARGEDDRLNRRAAKQAAAVTAAGHKGCPACKGTGVLPKHNADGTWAGSVRCTPAAARRAAARRSA</sequence>
<feature type="compositionally biased region" description="Basic residues" evidence="1">
    <location>
        <begin position="117"/>
        <end position="133"/>
    </location>
</feature>
<name>Q58IL8_9ACTN</name>
<feature type="compositionally biased region" description="Low complexity" evidence="1">
    <location>
        <begin position="1"/>
        <end position="38"/>
    </location>
</feature>
<keyword evidence="2" id="KW-0614">Plasmid</keyword>
<dbReference type="EMBL" id="AY943953">
    <property type="protein sequence ID" value="AAX51365.1"/>
    <property type="molecule type" value="Genomic_DNA"/>
</dbReference>
<geneLocation type="plasmid" evidence="2">
    <name>pFP1</name>
</geneLocation>
<dbReference type="RefSeq" id="WP_011265260.1">
    <property type="nucleotide sequence ID" value="NC_006912.1"/>
</dbReference>
<protein>
    <submittedName>
        <fullName evidence="2">Uncharacterized protein</fullName>
    </submittedName>
</protein>
<organism evidence="2">
    <name type="scientific">Streptomyces sp. FQ1</name>
    <dbReference type="NCBI Taxonomy" id="319426"/>
    <lineage>
        <taxon>Bacteria</taxon>
        <taxon>Bacillati</taxon>
        <taxon>Actinomycetota</taxon>
        <taxon>Actinomycetes</taxon>
        <taxon>Kitasatosporales</taxon>
        <taxon>Streptomycetaceae</taxon>
        <taxon>Streptomyces</taxon>
    </lineage>
</organism>
<feature type="compositionally biased region" description="Low complexity" evidence="1">
    <location>
        <begin position="106"/>
        <end position="116"/>
    </location>
</feature>